<dbReference type="CDD" id="cd05826">
    <property type="entry name" value="Sortase_B"/>
    <property type="match status" value="1"/>
</dbReference>
<keyword evidence="2" id="KW-0812">Transmembrane</keyword>
<organism evidence="3">
    <name type="scientific">[Ruminococcus] torques</name>
    <dbReference type="NCBI Taxonomy" id="33039"/>
    <lineage>
        <taxon>Bacteria</taxon>
        <taxon>Bacillati</taxon>
        <taxon>Bacillota</taxon>
        <taxon>Clostridia</taxon>
        <taxon>Lachnospirales</taxon>
        <taxon>Lachnospiraceae</taxon>
        <taxon>Mediterraneibacter</taxon>
    </lineage>
</organism>
<feature type="active site" description="Proton donor/acceptor" evidence="1">
    <location>
        <position position="138"/>
    </location>
</feature>
<keyword evidence="2" id="KW-1133">Transmembrane helix</keyword>
<dbReference type="InterPro" id="IPR009835">
    <property type="entry name" value="SrtB"/>
</dbReference>
<reference evidence="3" key="1">
    <citation type="submission" date="2019-11" db="EMBL/GenBank/DDBJ databases">
        <authorList>
            <person name="Feng L."/>
        </authorList>
    </citation>
    <scope>NUCLEOTIDE SEQUENCE</scope>
    <source>
        <strain evidence="3">RtorquesLFYP15</strain>
    </source>
</reference>
<evidence type="ECO:0000256" key="2">
    <source>
        <dbReference type="SAM" id="Phobius"/>
    </source>
</evidence>
<protein>
    <submittedName>
        <fullName evidence="3">Sortase family protein</fullName>
    </submittedName>
</protein>
<feature type="transmembrane region" description="Helical" evidence="2">
    <location>
        <begin position="282"/>
        <end position="298"/>
    </location>
</feature>
<name>A0A6N2YRZ4_9FIRM</name>
<dbReference type="RefSeq" id="WP_015529973.1">
    <property type="nucleotide sequence ID" value="NZ_CACRUQ010000003.1"/>
</dbReference>
<dbReference type="Gene3D" id="2.40.260.10">
    <property type="entry name" value="Sortase"/>
    <property type="match status" value="1"/>
</dbReference>
<evidence type="ECO:0000256" key="1">
    <source>
        <dbReference type="PIRSR" id="PIRSR605754-1"/>
    </source>
</evidence>
<dbReference type="SUPFAM" id="SSF63817">
    <property type="entry name" value="Sortase"/>
    <property type="match status" value="1"/>
</dbReference>
<dbReference type="GO" id="GO:0016787">
    <property type="term" value="F:hydrolase activity"/>
    <property type="evidence" value="ECO:0007669"/>
    <property type="project" value="UniProtKB-KW"/>
</dbReference>
<feature type="transmembrane region" description="Helical" evidence="2">
    <location>
        <begin position="21"/>
        <end position="42"/>
    </location>
</feature>
<evidence type="ECO:0000313" key="3">
    <source>
        <dbReference type="EMBL" id="VYT68588.1"/>
    </source>
</evidence>
<sequence length="316" mass="36914">MKRQNAETDRAFRILDICNELLNWILMIILVILFCYGTYGIGDSYMLEENAMPEHYEIYRPTEEDYGNFDELKAQNSDVCGWITIYGTHVDYPVVQSEDNSTYLMRNPRGEYSLSGSIFMDYMNQKDFSDFNTIIYGHHMDGGAMFGDFDQYLDQSFADSHLYGNIFTNGKDYGLELFAFLELDAYNTGLYVTPVQEVSRKEQYLQEIEDTALWYRQISLSTEDRLVVMSTCTENITNGRHILIGKLSKQTYKDTYKKTLKRNSQIDRIDWGIFWKTSMKRLGVLILLLFSILLLMAVERSGKRKKTKNNSRKLEN</sequence>
<feature type="active site" description="Acyl-thioester intermediate" evidence="1">
    <location>
        <position position="232"/>
    </location>
</feature>
<dbReference type="NCBIfam" id="TIGR03064">
    <property type="entry name" value="sortase_srtB"/>
    <property type="match status" value="1"/>
</dbReference>
<keyword evidence="2" id="KW-0472">Membrane</keyword>
<accession>A0A6N2YRZ4</accession>
<dbReference type="InterPro" id="IPR023365">
    <property type="entry name" value="Sortase_dom-sf"/>
</dbReference>
<dbReference type="EMBL" id="CACRUQ010000003">
    <property type="protein sequence ID" value="VYT68588.1"/>
    <property type="molecule type" value="Genomic_DNA"/>
</dbReference>
<gene>
    <name evidence="3" type="ORF">RTLFYP15_00463</name>
</gene>
<dbReference type="AlphaFoldDB" id="A0A6N2YRZ4"/>
<proteinExistence type="predicted"/>